<evidence type="ECO:0000256" key="3">
    <source>
        <dbReference type="SAM" id="Phobius"/>
    </source>
</evidence>
<evidence type="ECO:0000313" key="4">
    <source>
        <dbReference type="EMBL" id="WCZ32189.1"/>
    </source>
</evidence>
<gene>
    <name evidence="4" type="primary">ftsB</name>
    <name evidence="4" type="ORF">CMASS_03680</name>
</gene>
<feature type="transmembrane region" description="Helical" evidence="3">
    <location>
        <begin position="60"/>
        <end position="78"/>
    </location>
</feature>
<reference evidence="4 5" key="1">
    <citation type="submission" date="2020-10" db="EMBL/GenBank/DDBJ databases">
        <title>Complete genome sequence of Corynebacterium massiliense DSM 45435, type strain of Corynebacterium massiliense.</title>
        <authorList>
            <person name="Busche T."/>
            <person name="Kalinowski J."/>
            <person name="Ruckert C."/>
        </authorList>
    </citation>
    <scope>NUCLEOTIDE SEQUENCE [LARGE SCALE GENOMIC DNA]</scope>
    <source>
        <strain evidence="4 5">DSM 45435</strain>
    </source>
</reference>
<keyword evidence="1" id="KW-0175">Coiled coil</keyword>
<accession>A0ABY7U892</accession>
<feature type="compositionally biased region" description="Low complexity" evidence="2">
    <location>
        <begin position="39"/>
        <end position="48"/>
    </location>
</feature>
<keyword evidence="3" id="KW-1133">Transmembrane helix</keyword>
<protein>
    <submittedName>
        <fullName evidence="4">Cell division protein FtsB</fullName>
    </submittedName>
</protein>
<dbReference type="InterPro" id="IPR007060">
    <property type="entry name" value="FtsL/DivIC"/>
</dbReference>
<proteinExistence type="predicted"/>
<sequence length="229" mass="24716">MAGANKARNKDAGTRSKRRPRTVPVASRAHTQGGKPAGKGKSPAKGASPKPPRQRGRVDLLGYAIILFVLLAILWAVATPLRNYYSGRAEIARLEESITAKQAEKDRLLEEIDKYKSDAYVEQEARRRLGLVAEGETAYRIMDPHMNSDDSVTTDRRAEEDKRPWYEVLWDSIADDPALLDGSESTTGDRGPGLNLPEEEGTTGGGDDAGGEDGQGEPAPAPEGAPVPQ</sequence>
<name>A0ABY7U892_9CORY</name>
<organism evidence="4 5">
    <name type="scientific">Corynebacterium massiliense DSM 45435</name>
    <dbReference type="NCBI Taxonomy" id="1121364"/>
    <lineage>
        <taxon>Bacteria</taxon>
        <taxon>Bacillati</taxon>
        <taxon>Actinomycetota</taxon>
        <taxon>Actinomycetes</taxon>
        <taxon>Mycobacteriales</taxon>
        <taxon>Corynebacteriaceae</taxon>
        <taxon>Corynebacterium</taxon>
    </lineage>
</organism>
<dbReference type="EMBL" id="CP063189">
    <property type="protein sequence ID" value="WCZ32189.1"/>
    <property type="molecule type" value="Genomic_DNA"/>
</dbReference>
<dbReference type="RefSeq" id="WP_022862790.1">
    <property type="nucleotide sequence ID" value="NZ_ATVG01000004.1"/>
</dbReference>
<evidence type="ECO:0000313" key="5">
    <source>
        <dbReference type="Proteomes" id="UP001220064"/>
    </source>
</evidence>
<feature type="compositionally biased region" description="Pro residues" evidence="2">
    <location>
        <begin position="219"/>
        <end position="229"/>
    </location>
</feature>
<keyword evidence="4" id="KW-0132">Cell division</keyword>
<dbReference type="Pfam" id="PF04977">
    <property type="entry name" value="DivIC"/>
    <property type="match status" value="1"/>
</dbReference>
<feature type="region of interest" description="Disordered" evidence="2">
    <location>
        <begin position="176"/>
        <end position="229"/>
    </location>
</feature>
<keyword evidence="3" id="KW-0472">Membrane</keyword>
<dbReference type="Proteomes" id="UP001220064">
    <property type="component" value="Chromosome"/>
</dbReference>
<keyword evidence="3" id="KW-0812">Transmembrane</keyword>
<evidence type="ECO:0000256" key="2">
    <source>
        <dbReference type="SAM" id="MobiDB-lite"/>
    </source>
</evidence>
<feature type="coiled-coil region" evidence="1">
    <location>
        <begin position="91"/>
        <end position="118"/>
    </location>
</feature>
<dbReference type="GO" id="GO:0051301">
    <property type="term" value="P:cell division"/>
    <property type="evidence" value="ECO:0007669"/>
    <property type="project" value="UniProtKB-KW"/>
</dbReference>
<evidence type="ECO:0000256" key="1">
    <source>
        <dbReference type="SAM" id="Coils"/>
    </source>
</evidence>
<feature type="region of interest" description="Disordered" evidence="2">
    <location>
        <begin position="1"/>
        <end position="54"/>
    </location>
</feature>
<keyword evidence="4" id="KW-0131">Cell cycle</keyword>
<keyword evidence="5" id="KW-1185">Reference proteome</keyword>